<evidence type="ECO:0000313" key="10">
    <source>
        <dbReference type="EMBL" id="RCL45654.1"/>
    </source>
</evidence>
<organism evidence="10 11">
    <name type="scientific">SAR86 cluster bacterium</name>
    <dbReference type="NCBI Taxonomy" id="2030880"/>
    <lineage>
        <taxon>Bacteria</taxon>
        <taxon>Pseudomonadati</taxon>
        <taxon>Pseudomonadota</taxon>
        <taxon>Gammaproteobacteria</taxon>
        <taxon>SAR86 cluster</taxon>
    </lineage>
</organism>
<dbReference type="InterPro" id="IPR018101">
    <property type="entry name" value="Transl_elong_Ts_CS"/>
</dbReference>
<dbReference type="PROSITE" id="PS01127">
    <property type="entry name" value="EF_TS_2"/>
    <property type="match status" value="1"/>
</dbReference>
<evidence type="ECO:0000256" key="3">
    <source>
        <dbReference type="ARBA" id="ARBA00022490"/>
    </source>
</evidence>
<feature type="domain" description="UBA" evidence="9">
    <location>
        <begin position="4"/>
        <end position="42"/>
    </location>
</feature>
<sequence>MEIKASQVKELRDMSGVAMMECKKALVECEGDIEKALDLLRSNSSLKAEKKASRVAADGVIRIVAADNYATIIEINSETDFAAKDAGFIAFADEVAAFIANNKINNTEEFLNTEIEEKRLSLVQTIGENIQLRRIETIDFNSSMSVGSYIHSDGKLATLVVIDSSESELAKDIAMHIAASNPLCKSPEDIDNEVLEREKAIFETQARESGKDESIMERMVEGKVRKFLAEASLISQAFIKDPDITVGNLLDGKKTEVIGYVRFKVGEGIEIESKSFADEVAEQLK</sequence>
<dbReference type="InterPro" id="IPR014039">
    <property type="entry name" value="Transl_elong_EFTs/EF1B_dimer"/>
</dbReference>
<dbReference type="SUPFAM" id="SSF54713">
    <property type="entry name" value="Elongation factor Ts (EF-Ts), dimerisation domain"/>
    <property type="match status" value="2"/>
</dbReference>
<accession>A0A368C972</accession>
<evidence type="ECO:0000256" key="6">
    <source>
        <dbReference type="HAMAP-Rule" id="MF_00050"/>
    </source>
</evidence>
<dbReference type="GO" id="GO:0003746">
    <property type="term" value="F:translation elongation factor activity"/>
    <property type="evidence" value="ECO:0007669"/>
    <property type="project" value="UniProtKB-UniRule"/>
</dbReference>
<keyword evidence="5 6" id="KW-0648">Protein biosynthesis</keyword>
<reference evidence="10 11" key="1">
    <citation type="journal article" date="2018" name="Microbiome">
        <title>Fine metagenomic profile of the Mediterranean stratified and mixed water columns revealed by assembly and recruitment.</title>
        <authorList>
            <person name="Haro-Moreno J.M."/>
            <person name="Lopez-Perez M."/>
            <person name="De La Torre J.R."/>
            <person name="Picazo A."/>
            <person name="Camacho A."/>
            <person name="Rodriguez-Valera F."/>
        </authorList>
    </citation>
    <scope>NUCLEOTIDE SEQUENCE [LARGE SCALE GENOMIC DNA]</scope>
    <source>
        <strain evidence="10">MED-G78</strain>
    </source>
</reference>
<evidence type="ECO:0000256" key="4">
    <source>
        <dbReference type="ARBA" id="ARBA00022768"/>
    </source>
</evidence>
<dbReference type="HAMAP" id="MF_00050">
    <property type="entry name" value="EF_Ts"/>
    <property type="match status" value="1"/>
</dbReference>
<evidence type="ECO:0000256" key="2">
    <source>
        <dbReference type="ARBA" id="ARBA00016956"/>
    </source>
</evidence>
<keyword evidence="4 6" id="KW-0251">Elongation factor</keyword>
<evidence type="ECO:0000256" key="7">
    <source>
        <dbReference type="RuleBase" id="RU000642"/>
    </source>
</evidence>
<comment type="similarity">
    <text evidence="1 6 7">Belongs to the EF-Ts family.</text>
</comment>
<dbReference type="Pfam" id="PF00889">
    <property type="entry name" value="EF_TS"/>
    <property type="match status" value="1"/>
</dbReference>
<proteinExistence type="inferred from homology"/>
<dbReference type="SUPFAM" id="SSF46934">
    <property type="entry name" value="UBA-like"/>
    <property type="match status" value="1"/>
</dbReference>
<evidence type="ECO:0000313" key="11">
    <source>
        <dbReference type="Proteomes" id="UP000252915"/>
    </source>
</evidence>
<evidence type="ECO:0000256" key="5">
    <source>
        <dbReference type="ARBA" id="ARBA00022917"/>
    </source>
</evidence>
<gene>
    <name evidence="6" type="primary">tsf</name>
    <name evidence="10" type="ORF">DBW92_00115</name>
</gene>
<evidence type="ECO:0000256" key="8">
    <source>
        <dbReference type="RuleBase" id="RU000643"/>
    </source>
</evidence>
<dbReference type="PANTHER" id="PTHR11741:SF0">
    <property type="entry name" value="ELONGATION FACTOR TS, MITOCHONDRIAL"/>
    <property type="match status" value="1"/>
</dbReference>
<comment type="caution">
    <text evidence="6">Lacks conserved residue(s) required for the propagation of feature annotation.</text>
</comment>
<dbReference type="Proteomes" id="UP000252915">
    <property type="component" value="Unassembled WGS sequence"/>
</dbReference>
<evidence type="ECO:0000259" key="9">
    <source>
        <dbReference type="SMART" id="SM00165"/>
    </source>
</evidence>
<dbReference type="InterPro" id="IPR015940">
    <property type="entry name" value="UBA"/>
</dbReference>
<dbReference type="PROSITE" id="PS01126">
    <property type="entry name" value="EF_TS_1"/>
    <property type="match status" value="1"/>
</dbReference>
<evidence type="ECO:0000256" key="1">
    <source>
        <dbReference type="ARBA" id="ARBA00005532"/>
    </source>
</evidence>
<dbReference type="InterPro" id="IPR009060">
    <property type="entry name" value="UBA-like_sf"/>
</dbReference>
<dbReference type="FunFam" id="1.10.286.20:FF:000001">
    <property type="entry name" value="Elongation factor Ts"/>
    <property type="match status" value="1"/>
</dbReference>
<dbReference type="Gene3D" id="1.10.286.20">
    <property type="match status" value="1"/>
</dbReference>
<protein>
    <recommendedName>
        <fullName evidence="2 6">Elongation factor Ts</fullName>
        <shortName evidence="6">EF-Ts</shortName>
    </recommendedName>
</protein>
<dbReference type="GO" id="GO:0005737">
    <property type="term" value="C:cytoplasm"/>
    <property type="evidence" value="ECO:0007669"/>
    <property type="project" value="UniProtKB-SubCell"/>
</dbReference>
<dbReference type="NCBIfam" id="TIGR00116">
    <property type="entry name" value="tsf"/>
    <property type="match status" value="1"/>
</dbReference>
<dbReference type="Gene3D" id="3.30.479.20">
    <property type="entry name" value="Elongation factor Ts, dimerisation domain"/>
    <property type="match status" value="2"/>
</dbReference>
<dbReference type="EMBL" id="QOPI01000001">
    <property type="protein sequence ID" value="RCL45654.1"/>
    <property type="molecule type" value="Genomic_DNA"/>
</dbReference>
<dbReference type="CDD" id="cd14275">
    <property type="entry name" value="UBA_EF-Ts"/>
    <property type="match status" value="1"/>
</dbReference>
<dbReference type="SMART" id="SM00165">
    <property type="entry name" value="UBA"/>
    <property type="match status" value="1"/>
</dbReference>
<dbReference type="AlphaFoldDB" id="A0A368C972"/>
<dbReference type="InterPro" id="IPR001816">
    <property type="entry name" value="Transl_elong_EFTs/EF1B"/>
</dbReference>
<name>A0A368C972_9GAMM</name>
<dbReference type="Gene3D" id="1.10.8.10">
    <property type="entry name" value="DNA helicase RuvA subunit, C-terminal domain"/>
    <property type="match status" value="1"/>
</dbReference>
<dbReference type="FunFam" id="1.10.8.10:FF:000001">
    <property type="entry name" value="Elongation factor Ts"/>
    <property type="match status" value="1"/>
</dbReference>
<comment type="subcellular location">
    <subcellularLocation>
        <location evidence="6 8">Cytoplasm</location>
    </subcellularLocation>
</comment>
<keyword evidence="3 6" id="KW-0963">Cytoplasm</keyword>
<dbReference type="InterPro" id="IPR036402">
    <property type="entry name" value="EF-Ts_dimer_sf"/>
</dbReference>
<comment type="caution">
    <text evidence="10">The sequence shown here is derived from an EMBL/GenBank/DDBJ whole genome shotgun (WGS) entry which is preliminary data.</text>
</comment>
<dbReference type="PANTHER" id="PTHR11741">
    <property type="entry name" value="ELONGATION FACTOR TS"/>
    <property type="match status" value="1"/>
</dbReference>
<comment type="function">
    <text evidence="6 7">Associates with the EF-Tu.GDP complex and induces the exchange of GDP to GTP. It remains bound to the aminoacyl-tRNA.EF-Tu.GTP complex up to the GTP hydrolysis stage on the ribosome.</text>
</comment>